<dbReference type="InterPro" id="IPR032432">
    <property type="entry name" value="Radical_SAM_C"/>
</dbReference>
<evidence type="ECO:0000256" key="3">
    <source>
        <dbReference type="ARBA" id="ARBA00022691"/>
    </source>
</evidence>
<dbReference type="GO" id="GO:0046872">
    <property type="term" value="F:metal ion binding"/>
    <property type="evidence" value="ECO:0007669"/>
    <property type="project" value="UniProtKB-KW"/>
</dbReference>
<keyword evidence="2" id="KW-0004">4Fe-4S</keyword>
<organism evidence="8 9">
    <name type="scientific">Candidatus Limisoma intestinavium</name>
    <dbReference type="NCBI Taxonomy" id="2840856"/>
    <lineage>
        <taxon>Bacteria</taxon>
        <taxon>Pseudomonadati</taxon>
        <taxon>Bacteroidota</taxon>
        <taxon>Bacteroidia</taxon>
        <taxon>Bacteroidales</taxon>
        <taxon>Candidatus Limisoma</taxon>
    </lineage>
</organism>
<protein>
    <submittedName>
        <fullName evidence="8">TIGR01212 family radical SAM protein</fullName>
    </submittedName>
</protein>
<dbReference type="PROSITE" id="PS51918">
    <property type="entry name" value="RADICAL_SAM"/>
    <property type="match status" value="1"/>
</dbReference>
<evidence type="ECO:0000256" key="4">
    <source>
        <dbReference type="ARBA" id="ARBA00022723"/>
    </source>
</evidence>
<dbReference type="AlphaFoldDB" id="A0A9D1IMC6"/>
<keyword evidence="4" id="KW-0479">Metal-binding</keyword>
<accession>A0A9D1IMC6</accession>
<dbReference type="SFLD" id="SFLDS00029">
    <property type="entry name" value="Radical_SAM"/>
    <property type="match status" value="1"/>
</dbReference>
<dbReference type="SUPFAM" id="SSF102114">
    <property type="entry name" value="Radical SAM enzymes"/>
    <property type="match status" value="1"/>
</dbReference>
<dbReference type="InterPro" id="IPR058240">
    <property type="entry name" value="rSAM_sf"/>
</dbReference>
<dbReference type="GO" id="GO:0003824">
    <property type="term" value="F:catalytic activity"/>
    <property type="evidence" value="ECO:0007669"/>
    <property type="project" value="InterPro"/>
</dbReference>
<evidence type="ECO:0000313" key="9">
    <source>
        <dbReference type="Proteomes" id="UP000824076"/>
    </source>
</evidence>
<feature type="domain" description="Radical SAM core" evidence="7">
    <location>
        <begin position="17"/>
        <end position="258"/>
    </location>
</feature>
<dbReference type="PANTHER" id="PTHR11135">
    <property type="entry name" value="HISTONE ACETYLTRANSFERASE-RELATED"/>
    <property type="match status" value="1"/>
</dbReference>
<dbReference type="SMART" id="SM00729">
    <property type="entry name" value="Elp3"/>
    <property type="match status" value="1"/>
</dbReference>
<dbReference type="Gene3D" id="3.80.30.20">
    <property type="entry name" value="tm_1862 like domain"/>
    <property type="match status" value="1"/>
</dbReference>
<dbReference type="EMBL" id="DVMS01000088">
    <property type="protein sequence ID" value="HIU38629.1"/>
    <property type="molecule type" value="Genomic_DNA"/>
</dbReference>
<evidence type="ECO:0000256" key="6">
    <source>
        <dbReference type="ARBA" id="ARBA00023014"/>
    </source>
</evidence>
<evidence type="ECO:0000313" key="8">
    <source>
        <dbReference type="EMBL" id="HIU38629.1"/>
    </source>
</evidence>
<dbReference type="GO" id="GO:0051539">
    <property type="term" value="F:4 iron, 4 sulfur cluster binding"/>
    <property type="evidence" value="ECO:0007669"/>
    <property type="project" value="UniProtKB-KW"/>
</dbReference>
<dbReference type="SFLD" id="SFLDG01091">
    <property type="entry name" value="uncharacterized_CHP01210-like"/>
    <property type="match status" value="1"/>
</dbReference>
<evidence type="ECO:0000256" key="5">
    <source>
        <dbReference type="ARBA" id="ARBA00023004"/>
    </source>
</evidence>
<evidence type="ECO:0000256" key="1">
    <source>
        <dbReference type="ARBA" id="ARBA00001966"/>
    </source>
</evidence>
<dbReference type="InterPro" id="IPR007197">
    <property type="entry name" value="rSAM"/>
</dbReference>
<dbReference type="NCBIfam" id="TIGR01212">
    <property type="entry name" value="TIGR01212 family radical SAM protein"/>
    <property type="match status" value="1"/>
</dbReference>
<evidence type="ECO:0000256" key="2">
    <source>
        <dbReference type="ARBA" id="ARBA00022485"/>
    </source>
</evidence>
<dbReference type="Pfam" id="PF16199">
    <property type="entry name" value="Radical_SAM_C"/>
    <property type="match status" value="1"/>
</dbReference>
<dbReference type="InterPro" id="IPR005911">
    <property type="entry name" value="YhcC-like"/>
</dbReference>
<evidence type="ECO:0000259" key="7">
    <source>
        <dbReference type="PROSITE" id="PS51918"/>
    </source>
</evidence>
<dbReference type="Pfam" id="PF04055">
    <property type="entry name" value="Radical_SAM"/>
    <property type="match status" value="1"/>
</dbReference>
<keyword evidence="6" id="KW-0411">Iron-sulfur</keyword>
<keyword evidence="3" id="KW-0949">S-adenosyl-L-methionine</keyword>
<comment type="caution">
    <text evidence="8">The sequence shown here is derived from an EMBL/GenBank/DDBJ whole genome shotgun (WGS) entry which is preliminary data.</text>
</comment>
<reference evidence="8" key="2">
    <citation type="journal article" date="2021" name="PeerJ">
        <title>Extensive microbial diversity within the chicken gut microbiome revealed by metagenomics and culture.</title>
        <authorList>
            <person name="Gilroy R."/>
            <person name="Ravi A."/>
            <person name="Getino M."/>
            <person name="Pursley I."/>
            <person name="Horton D.L."/>
            <person name="Alikhan N.F."/>
            <person name="Baker D."/>
            <person name="Gharbi K."/>
            <person name="Hall N."/>
            <person name="Watson M."/>
            <person name="Adriaenssens E.M."/>
            <person name="Foster-Nyarko E."/>
            <person name="Jarju S."/>
            <person name="Secka A."/>
            <person name="Antonio M."/>
            <person name="Oren A."/>
            <person name="Chaudhuri R.R."/>
            <person name="La Ragione R."/>
            <person name="Hildebrand F."/>
            <person name="Pallen M.J."/>
        </authorList>
    </citation>
    <scope>NUCLEOTIDE SEQUENCE</scope>
    <source>
        <strain evidence="8">17073</strain>
    </source>
</reference>
<comment type="cofactor">
    <cofactor evidence="1">
        <name>[4Fe-4S] cluster</name>
        <dbReference type="ChEBI" id="CHEBI:49883"/>
    </cofactor>
</comment>
<keyword evidence="5" id="KW-0408">Iron</keyword>
<dbReference type="InterPro" id="IPR039661">
    <property type="entry name" value="ELP3"/>
</dbReference>
<name>A0A9D1IMC6_9BACT</name>
<dbReference type="InterPro" id="IPR023404">
    <property type="entry name" value="rSAM_horseshoe"/>
</dbReference>
<reference evidence="8" key="1">
    <citation type="submission" date="2020-10" db="EMBL/GenBank/DDBJ databases">
        <authorList>
            <person name="Gilroy R."/>
        </authorList>
    </citation>
    <scope>NUCLEOTIDE SEQUENCE</scope>
    <source>
        <strain evidence="8">17073</strain>
    </source>
</reference>
<dbReference type="Proteomes" id="UP000824076">
    <property type="component" value="Unassembled WGS sequence"/>
</dbReference>
<dbReference type="SFLD" id="SFLDG01086">
    <property type="entry name" value="elongater_protein-like"/>
    <property type="match status" value="1"/>
</dbReference>
<sequence length="310" mass="35121">MAVRKPYRDFSDFLHEHFPFKVQKIAVNAGFTCPNRDGTKGTGGCTYCNNQTFNPAYCTPTLPVSEQLCRGRDFFRHKYPEMKYIAYFQAYTNTYGDLDALRGLYEEALSSEDVVGLIIGTRPDCVPDALLDYLAELAKGTFVLVEYGAESAHDRTLQLINRGHSWSDTTDAVRRTAERGICCGLHLILGLPEESEDDMLQTIDEVSLLPVDTLKLHQLQLVKGTRLARQVESGELHIARWSVDDYIALCLKIIHRIRRDIAIERFVSQSPDSLLISPKWGLKNHEFADRLNAALRKENKQGLALQKSRL</sequence>
<proteinExistence type="predicted"/>
<dbReference type="PANTHER" id="PTHR11135:SF1">
    <property type="entry name" value="PROTEIN YHCC"/>
    <property type="match status" value="1"/>
</dbReference>
<dbReference type="InterPro" id="IPR006638">
    <property type="entry name" value="Elp3/MiaA/NifB-like_rSAM"/>
</dbReference>
<gene>
    <name evidence="8" type="ORF">IAD18_03055</name>
</gene>